<feature type="compositionally biased region" description="Basic and acidic residues" evidence="2">
    <location>
        <begin position="3701"/>
        <end position="3713"/>
    </location>
</feature>
<evidence type="ECO:0000256" key="1">
    <source>
        <dbReference type="PROSITE-ProRule" id="PRU00042"/>
    </source>
</evidence>
<feature type="region of interest" description="Disordered" evidence="2">
    <location>
        <begin position="763"/>
        <end position="792"/>
    </location>
</feature>
<dbReference type="InterPro" id="IPR036236">
    <property type="entry name" value="Znf_C2H2_sf"/>
</dbReference>
<dbReference type="Gene3D" id="3.30.160.60">
    <property type="entry name" value="Classic Zinc Finger"/>
    <property type="match status" value="2"/>
</dbReference>
<feature type="compositionally biased region" description="Low complexity" evidence="2">
    <location>
        <begin position="603"/>
        <end position="623"/>
    </location>
</feature>
<feature type="domain" description="C2H2-type" evidence="3">
    <location>
        <begin position="3480"/>
        <end position="3507"/>
    </location>
</feature>
<feature type="compositionally biased region" description="Low complexity" evidence="2">
    <location>
        <begin position="3869"/>
        <end position="3878"/>
    </location>
</feature>
<feature type="region of interest" description="Disordered" evidence="2">
    <location>
        <begin position="869"/>
        <end position="1305"/>
    </location>
</feature>
<dbReference type="RefSeq" id="XP_032140551.1">
    <property type="nucleotide sequence ID" value="XM_032284660.1"/>
</dbReference>
<dbReference type="GeneID" id="116555753"/>
<feature type="region of interest" description="Disordered" evidence="2">
    <location>
        <begin position="3656"/>
        <end position="4067"/>
    </location>
</feature>
<organism evidence="4 5">
    <name type="scientific">Sapajus apella</name>
    <name type="common">Brown-capped capuchin</name>
    <name type="synonym">Cebus apella</name>
    <dbReference type="NCBI Taxonomy" id="9515"/>
    <lineage>
        <taxon>Eukaryota</taxon>
        <taxon>Metazoa</taxon>
        <taxon>Chordata</taxon>
        <taxon>Craniata</taxon>
        <taxon>Vertebrata</taxon>
        <taxon>Euteleostomi</taxon>
        <taxon>Mammalia</taxon>
        <taxon>Eutheria</taxon>
        <taxon>Euarchontoglires</taxon>
        <taxon>Primates</taxon>
        <taxon>Haplorrhini</taxon>
        <taxon>Platyrrhini</taxon>
        <taxon>Cebidae</taxon>
        <taxon>Cebinae</taxon>
        <taxon>Sapajus</taxon>
    </lineage>
</organism>
<feature type="compositionally biased region" description="Polar residues" evidence="2">
    <location>
        <begin position="2898"/>
        <end position="2911"/>
    </location>
</feature>
<dbReference type="InterPro" id="IPR039270">
    <property type="entry name" value="ZNF469"/>
</dbReference>
<dbReference type="SMART" id="SM00355">
    <property type="entry name" value="ZnF_C2H2"/>
    <property type="match status" value="8"/>
</dbReference>
<feature type="region of interest" description="Disordered" evidence="2">
    <location>
        <begin position="686"/>
        <end position="709"/>
    </location>
</feature>
<feature type="region of interest" description="Disordered" evidence="2">
    <location>
        <begin position="2366"/>
        <end position="2836"/>
    </location>
</feature>
<feature type="compositionally biased region" description="Basic residues" evidence="2">
    <location>
        <begin position="2628"/>
        <end position="2639"/>
    </location>
</feature>
<gene>
    <name evidence="5" type="primary">ZNF469</name>
</gene>
<feature type="region of interest" description="Disordered" evidence="2">
    <location>
        <begin position="382"/>
        <end position="673"/>
    </location>
</feature>
<feature type="compositionally biased region" description="Basic residues" evidence="2">
    <location>
        <begin position="974"/>
        <end position="983"/>
    </location>
</feature>
<feature type="region of interest" description="Disordered" evidence="2">
    <location>
        <begin position="339"/>
        <end position="367"/>
    </location>
</feature>
<feature type="compositionally biased region" description="Low complexity" evidence="2">
    <location>
        <begin position="2694"/>
        <end position="2703"/>
    </location>
</feature>
<feature type="domain" description="C2H2-type" evidence="3">
    <location>
        <begin position="3508"/>
        <end position="3536"/>
    </location>
</feature>
<evidence type="ECO:0000256" key="2">
    <source>
        <dbReference type="SAM" id="MobiDB-lite"/>
    </source>
</evidence>
<dbReference type="SUPFAM" id="SSF57667">
    <property type="entry name" value="beta-beta-alpha zinc fingers"/>
    <property type="match status" value="1"/>
</dbReference>
<evidence type="ECO:0000259" key="3">
    <source>
        <dbReference type="PROSITE" id="PS50157"/>
    </source>
</evidence>
<evidence type="ECO:0000313" key="4">
    <source>
        <dbReference type="Proteomes" id="UP000504640"/>
    </source>
</evidence>
<feature type="region of interest" description="Disordered" evidence="2">
    <location>
        <begin position="3359"/>
        <end position="3437"/>
    </location>
</feature>
<feature type="region of interest" description="Disordered" evidence="2">
    <location>
        <begin position="1311"/>
        <end position="1330"/>
    </location>
</feature>
<feature type="compositionally biased region" description="Basic and acidic residues" evidence="2">
    <location>
        <begin position="1316"/>
        <end position="1326"/>
    </location>
</feature>
<feature type="compositionally biased region" description="Basic and acidic residues" evidence="2">
    <location>
        <begin position="2389"/>
        <end position="2407"/>
    </location>
</feature>
<feature type="compositionally biased region" description="Basic and acidic residues" evidence="2">
    <location>
        <begin position="1117"/>
        <end position="1157"/>
    </location>
</feature>
<feature type="compositionally biased region" description="Basic and acidic residues" evidence="2">
    <location>
        <begin position="3676"/>
        <end position="3685"/>
    </location>
</feature>
<feature type="region of interest" description="Disordered" evidence="2">
    <location>
        <begin position="1573"/>
        <end position="1607"/>
    </location>
</feature>
<feature type="compositionally biased region" description="Polar residues" evidence="2">
    <location>
        <begin position="3897"/>
        <end position="3912"/>
    </location>
</feature>
<proteinExistence type="predicted"/>
<feature type="domain" description="C2H2-type" evidence="3">
    <location>
        <begin position="3561"/>
        <end position="3590"/>
    </location>
</feature>
<feature type="region of interest" description="Disordered" evidence="2">
    <location>
        <begin position="1"/>
        <end position="270"/>
    </location>
</feature>
<keyword evidence="4" id="KW-1185">Reference proteome</keyword>
<feature type="region of interest" description="Disordered" evidence="2">
    <location>
        <begin position="3209"/>
        <end position="3234"/>
    </location>
</feature>
<feature type="region of interest" description="Disordered" evidence="2">
    <location>
        <begin position="1468"/>
        <end position="1550"/>
    </location>
</feature>
<feature type="compositionally biased region" description="Basic and acidic residues" evidence="2">
    <location>
        <begin position="2675"/>
        <end position="2691"/>
    </location>
</feature>
<feature type="compositionally biased region" description="Pro residues" evidence="2">
    <location>
        <begin position="2640"/>
        <end position="2659"/>
    </location>
</feature>
<feature type="compositionally biased region" description="Polar residues" evidence="2">
    <location>
        <begin position="462"/>
        <end position="480"/>
    </location>
</feature>
<dbReference type="PANTHER" id="PTHR21465:SF2">
    <property type="entry name" value="ZINC FINGER PROTEIN 469"/>
    <property type="match status" value="1"/>
</dbReference>
<feature type="compositionally biased region" description="Polar residues" evidence="2">
    <location>
        <begin position="3783"/>
        <end position="3792"/>
    </location>
</feature>
<dbReference type="Proteomes" id="UP000504640">
    <property type="component" value="Unplaced"/>
</dbReference>
<feature type="compositionally biased region" description="Polar residues" evidence="2">
    <location>
        <begin position="3813"/>
        <end position="3827"/>
    </location>
</feature>
<feature type="compositionally biased region" description="Polar residues" evidence="2">
    <location>
        <begin position="184"/>
        <end position="196"/>
    </location>
</feature>
<dbReference type="PROSITE" id="PS50157">
    <property type="entry name" value="ZINC_FINGER_C2H2_2"/>
    <property type="match status" value="4"/>
</dbReference>
<feature type="compositionally biased region" description="Low complexity" evidence="2">
    <location>
        <begin position="3886"/>
        <end position="3896"/>
    </location>
</feature>
<reference evidence="5" key="1">
    <citation type="submission" date="2025-08" db="UniProtKB">
        <authorList>
            <consortium name="RefSeq"/>
        </authorList>
    </citation>
    <scope>IDENTIFICATION</scope>
    <source>
        <tissue evidence="5">Blood</tissue>
    </source>
</reference>
<sequence length="4090" mass="427625">MPGERPRGAPAPTMTGDLQPCHIASSLGRPSQAPLEDHSPASRTTKGVREVGGRAQAMELPEAQPRQARDGEPQPPPLRGQALSSTPTKGGSPQTPPGRSPLQAPSRPVGKADGSPPKHYSLSIAGSRAKATLDQMPENPPLEAAQPPEVEALRGPGTGAPLRPGLSRTEAQPTAEELGFHSCFQETRSSFTSINYTSPSATPRPPATGPPQSRGASPLQPSPYPEFQASGADSWPPAAENSFPGANFGAPPAESEPIPTGSRPSGSPVGASFQFPFPALHGAGAKPFPANMASHAFTDGPLVFAFHQPRGAWPEEAMGAGPAYPLPTQSAPSPLPCYQGQPGGVNPHSNLSGALSPPGAAHLAPRPFSDTLHKSLTKIFPERPRPAQDGLGSPREPPSSLPQRHFPGQAYGASRVDTSPGPLDTELATPGPAPPRLPQLWDPTAAPYPAAAKGPLAATRSAFFNGQPSPGQRLRLSQSAPLPWPQALPTAGPSPHGMEMPSRLPFPAGAPEWQEDSHRALSTAGKTPGPGEKLAAMRSGPDASPALFTYNGLTDPGAQPLFFGVAQPQVSPHGTPSLPPPRVVGASPSESPLPSPATNTAGSTCSSLSPMSSSPANPSSEESQLPGPRGPSAFFHPPTHPQETGSPFPSPEPPHSLPTHYQPEPAKAFPFPADGLGAEGTFQCLEETPFPHEGPEVGQGGLQGFPRAPPLYPAQHFSLSSASLDQLDVLLTCRQCDQNYSSLAAFLAHRQFCGLLLARAKDGHQRSPGPPGLPSPTTAPRVPANAHPGMLNHSKAFLPAEDVQAEGKDDPLRTGFSPSPAAIPFPLPASDLDMEDDAKLDSLITEALNGMGFHSDSPEIDSSFIDVFADEEPSGPRGPSTGQPPKTKAEVTPENKAPPPLPAATRDPQAPRPGDRGCPARGRPKTRSLGLAPTEVDKPSQGRQQRRGKQLKLFQKDLDTRAAEGLGGGGRAALRPRRRKGSRGQRPPPCPRDLRTQAPESHVDPTPEGQRAATLPEETRTSPRLRLPPRKDCRRRKARDGAWGKDLILKIVQQKNKHYQRLGRQVGRRGSLAAERPQPRAKDRRLQEYDYASESEEDQPPPRRGPGFRGRRSRGEKRKEVDLTQGPRKDGEQQKHRKAVRQEAGGDRAPHNPEEPGRPCPDPSRSSEAHGPPQSLEAGAASRERGPKCADDPSLAPKDPLQVPTNTQSPEENHPPLDFPQEGKEPEIVKGSPVDITELTGVLSSSPASCVEGSPSLLIPEQPQPSRQDMGSPKLSGSLSNMAPHTTVAPHRSAPAPGLGSLLDGPGCTKAPISCNREEPPAHHPAEFLAPMANPSSTACPKPGILSSKISGFGCEPAGFNGDPVGVPVATKGPQPYGSPHSELFLGPKDLAGCFLEDLHPKPPAMDTPPTSSSCLCQDGEDAGPLEPLLPKSLPGMAGTDPGRATSPLTLESTSLFPGLPLGRFDPPLYSSVSTDRDPQVPFTCAHPTQKQPPSDPPFSSFLLLEEVPPMLPDHFPDPSGGKVLSKTCPPEQTAAPGAPVLPGKGSGCSVARMSHLSEDELEIQKLVTELESQLQRSKDTPGPPRELGEPESGGRVEPGTGMGTEAPSLLPTCQATMPHKDTLSVTAESTAPQEGAGPAVATMEGIQQRPTATWPCPASFHPGNSAPISCAQEDLVSGSPFSPTGASLHFQLVQKAGVSKTGLHRAEGDSGAPQDVCLPGGDIGAPQDVCLPGGDIGAPQDVCLPGGDIGAPQDVSLPEGDSGAPQDVCLPGGDSGAPQDVCLPGGDSGAPQDVSLPEGDSGAPQDVCLPREDNGAPQDVCLPGGDSGAPQDVCLPREDNGAPQDVCLPGGDSGASQDVCLPEGDSGAPQDVCLPEPSKQPGPPLDARSLASPGQELSFPKNKEVTSSQESEDTLRPLPCEKRGWLFPGPCTADGPRPEAPTLEAFSSPAVHLAPDLAFQGDGAPLLDATWPFGARQSHAAQGHSAGRAGGRLYPASGRPGVEGNEFAPAGASSMSTPRGGGAWFVSEPSPACVSDTGPSRRSQDPASSPLRQLSILGPGAAESKDGTPALQEPAPAAQSPPRGNPSDLEGGTVKGGKVACGPALGPLEGVEVTTVPAVARQQLGLEADGQAEKTQVQGRASRLQPVNGGGPGGAGNLSSVNASPKTALARPATGAVLLEKCEGVRAAMSLQGEAPHPPSLPSPDRESLALALTHTQNAPEGCALQRASCLGLNKPLLATGDSPAPSIGDLAACAPSPSPSATPMPCSLGPLPHEDPPTSPSSTTRAQGGLRRQLPASPSCRDPSSPQHPLAYSPTQAPLEEADAIPAHTDTGAGDPPVAPPPLTTSPCDPKGALAHCILQGEGSLLEEPSSRRPGSVSAVAYTHGRGSPEDSTLRIPEDSRKEMLWESPGRATSPPLAGAVSPTMALRAADLSSTLTKDAPQAGRGPPGLEPQSRGTPSHTNPDRIPRGHSYSPSNAALLGHREAHAVTAVPTESPIPPGAGTDFPTCLEGEAGTSSKGPEHPGTSEAGHSGATKVPSITCPSAGLCLGVTTAPSSTASDFQSDSPKSHRNASHQTSQGDTLRPQDLKQGPRGYKKKPVSTENGQAALGPVTCEICTASFRSRPGLSRHKARKHRPRPGAPPQPSPAALPAQQPPGSPTQKCQPPRKKSHKAPGKERPSHVTRGLKEVLRTPGSAPSQQQHPPSPAENGVDVKAPASKPRPDQVGEDELHPKQAEKREGRRRHREPTMDSASHSKGKSSEKAGKLRGRRLREGSAPPVSPEESSDGRGPRPASATASSTAPPSHCLPVEGRPEADKEQPPRWTTPGPRVMEGAAGTDLEALCAVETGTQKLPGDQLLRPGRMDGAALGEQPVGQKGALARGLRRPRETKALGVCQESGSTPADDSSGAHSGSEEGVWEELASPLGALGFPKTSSSPVDSTTSGCLQGLPENPDTKGGVQGPEGPTPKAPGSSAEDPPSLFDDEVSFSQLFPTGGRLTRKRNPRVYGKRCEKAEPQLPTQPSVEEGPTLGPACLPTDLSDSGSLCLCHEAPWEDEDPTGLPESFLLDGLLSNRVPGIDPWAPSLSLWALEPGEEASAEKLPSHCPEDDQPEAIPELHMVPAAWRGLELPVPDNDASSSLGDVSPEPPSLERERYDSGLPGNAHLLPLQAADLETLSSEFEMRDLCFLGPFEDPTRLPTASFLDFEATASSRGPQNGRTEAATGAGRVQGRGRLTKGKRASYKCRVCFQRFRSLGELDLHKLAHTPAPPPTCYMCVERRFGSRELLRGHLQERHAQSKAGPWACGMCLKEVADIWMYNEHLREHAARFARKGQARRSLGDLPRGLQCGSAIAQLLSGIMEPTPKPHRDKHSVGKASGSPGDSSGPEGEAGKDSRSERAKPGWRSTPSHPDRAMTPDSVCPKALANPGSPAACEKPAPACSSALLPGPAKTTPILSPDSWTGGEPLLQAVPVHEACKDPSRDCHHCGKRFPKPFKLQRHLAVHSPQRVFLCPRCPRVYSEHGELLVHLGGVHGLQEPLELQHTPLYACELCATVMHIIKKSFACSSCNYTFAKKEQFDRHMDKHPRRGQQPFTFRGVRRPGAPGQKSRALEGTLPSKRRRVAMPGSAPGPEEDSPTLSEGSLPALLQLCPEVAPNTIKGWPETLERPADPGTLPIRGCDRPSDHQEGPPPSLSPYPAALAEGRGDCERDRALERPEDEASASSPGTLLQQALPLGASVPRPGARDQDAEGKRAPLLFSGKRRAPAARGRGVPDHFQQDPALLTKQKQVSSSHLASEGGPGGPFHKGSATKPGGCQSSSMDRSAASTPNKAPKFPVHPRKVVGSLAPGELAHGTENGMKPDTPKAKPGPSPQGSGSPRPGTKTGGGSQPQPASGQLQSETATTPAKPSFPSQSPAPDRLLPRAQAKSCTKGAREAGEQGTHGSPGPNEKGESSMKRKKSQAPGAARTESVGSFGRAPSAPDKPPRTPRKQAAPSRVLPAKPKLNSQKKPRPPPSDQQKAEPGHVHRKDRLGKAFPQRRPPLRPPKRGRAVHGAEPAEPHTRRTAEAQSDLLSQLFGQRLTGFKIPLKKDVSE</sequence>
<dbReference type="CTD" id="84627"/>
<protein>
    <submittedName>
        <fullName evidence="5">Zinc finger protein 469</fullName>
    </submittedName>
</protein>
<feature type="compositionally biased region" description="Low complexity" evidence="2">
    <location>
        <begin position="2791"/>
        <end position="2805"/>
    </location>
</feature>
<feature type="region of interest" description="Disordered" evidence="2">
    <location>
        <begin position="3128"/>
        <end position="3154"/>
    </location>
</feature>
<keyword evidence="1" id="KW-0863">Zinc-finger</keyword>
<dbReference type="PANTHER" id="PTHR21465">
    <property type="entry name" value="ZINC FINGER PROTEIN 469"/>
    <property type="match status" value="1"/>
</dbReference>
<feature type="region of interest" description="Disordered" evidence="2">
    <location>
        <begin position="2252"/>
        <end position="2351"/>
    </location>
</feature>
<dbReference type="GO" id="GO:0008270">
    <property type="term" value="F:zinc ion binding"/>
    <property type="evidence" value="ECO:0007669"/>
    <property type="project" value="UniProtKB-KW"/>
</dbReference>
<evidence type="ECO:0000313" key="5">
    <source>
        <dbReference type="RefSeq" id="XP_032140551.1"/>
    </source>
</evidence>
<keyword evidence="1" id="KW-0862">Zinc</keyword>
<feature type="compositionally biased region" description="Polar residues" evidence="2">
    <location>
        <begin position="3719"/>
        <end position="3728"/>
    </location>
</feature>
<feature type="compositionally biased region" description="Basic and acidic residues" evidence="2">
    <location>
        <begin position="3741"/>
        <end position="3751"/>
    </location>
</feature>
<feature type="compositionally biased region" description="Basic and acidic residues" evidence="2">
    <location>
        <begin position="1182"/>
        <end position="1191"/>
    </location>
</feature>
<feature type="compositionally biased region" description="Polar residues" evidence="2">
    <location>
        <begin position="1264"/>
        <end position="1284"/>
    </location>
</feature>
<feature type="region of interest" description="Disordered" evidence="2">
    <location>
        <begin position="1702"/>
        <end position="1721"/>
    </location>
</feature>
<feature type="compositionally biased region" description="Basic and acidic residues" evidence="2">
    <location>
        <begin position="1077"/>
        <end position="1088"/>
    </location>
</feature>
<name>A0A6J3IDD6_SAPAP</name>
<feature type="compositionally biased region" description="Basic and acidic residues" evidence="2">
    <location>
        <begin position="3388"/>
        <end position="3399"/>
    </location>
</feature>
<feature type="compositionally biased region" description="Basic and acidic residues" evidence="2">
    <location>
        <begin position="2812"/>
        <end position="2821"/>
    </location>
</feature>
<feature type="compositionally biased region" description="Basic residues" evidence="2">
    <location>
        <begin position="4037"/>
        <end position="4047"/>
    </location>
</feature>
<feature type="compositionally biased region" description="Polar residues" evidence="2">
    <location>
        <begin position="82"/>
        <end position="93"/>
    </location>
</feature>
<dbReference type="PROSITE" id="PS00028">
    <property type="entry name" value="ZINC_FINGER_C2H2_1"/>
    <property type="match status" value="5"/>
</dbReference>
<feature type="region of interest" description="Disordered" evidence="2">
    <location>
        <begin position="1979"/>
        <end position="2099"/>
    </location>
</feature>
<feature type="compositionally biased region" description="Low complexity" evidence="2">
    <location>
        <begin position="3373"/>
        <end position="3386"/>
    </location>
</feature>
<feature type="domain" description="C2H2-type" evidence="3">
    <location>
        <begin position="3242"/>
        <end position="3269"/>
    </location>
</feature>
<feature type="region of interest" description="Disordered" evidence="2">
    <location>
        <begin position="805"/>
        <end position="828"/>
    </location>
</feature>
<feature type="compositionally biased region" description="Basic residues" evidence="2">
    <location>
        <begin position="2998"/>
        <end position="3008"/>
    </location>
</feature>
<feature type="compositionally biased region" description="Polar residues" evidence="2">
    <location>
        <begin position="2933"/>
        <end position="2946"/>
    </location>
</feature>
<feature type="compositionally biased region" description="Polar residues" evidence="2">
    <location>
        <begin position="2554"/>
        <end position="2567"/>
    </location>
</feature>
<feature type="region of interest" description="Disordered" evidence="2">
    <location>
        <begin position="2128"/>
        <end position="2160"/>
    </location>
</feature>
<feature type="compositionally biased region" description="Basic and acidic residues" evidence="2">
    <location>
        <begin position="2721"/>
        <end position="2740"/>
    </location>
</feature>
<feature type="compositionally biased region" description="Basic and acidic residues" evidence="2">
    <location>
        <begin position="4052"/>
        <end position="4062"/>
    </location>
</feature>
<accession>A0A6J3IDD6</accession>
<feature type="region of interest" description="Disordered" evidence="2">
    <location>
        <begin position="3577"/>
        <end position="3638"/>
    </location>
</feature>
<feature type="compositionally biased region" description="Basic and acidic residues" evidence="2">
    <location>
        <begin position="1211"/>
        <end position="1228"/>
    </location>
</feature>
<feature type="compositionally biased region" description="Polar residues" evidence="2">
    <location>
        <begin position="2038"/>
        <end position="2053"/>
    </location>
</feature>
<feature type="region of interest" description="Disordered" evidence="2">
    <location>
        <begin position="2853"/>
        <end position="3027"/>
    </location>
</feature>
<dbReference type="InterPro" id="IPR013087">
    <property type="entry name" value="Znf_C2H2_type"/>
</dbReference>
<feature type="region of interest" description="Disordered" evidence="2">
    <location>
        <begin position="1400"/>
        <end position="1452"/>
    </location>
</feature>
<keyword evidence="1" id="KW-0479">Metal-binding</keyword>
<feature type="region of interest" description="Disordered" evidence="2">
    <location>
        <begin position="1742"/>
        <end position="1922"/>
    </location>
</feature>
<feature type="compositionally biased region" description="Polar residues" evidence="2">
    <location>
        <begin position="3209"/>
        <end position="3218"/>
    </location>
</feature>